<organism evidence="2 3">
    <name type="scientific">Zea mays</name>
    <name type="common">Maize</name>
    <dbReference type="NCBI Taxonomy" id="4577"/>
    <lineage>
        <taxon>Eukaryota</taxon>
        <taxon>Viridiplantae</taxon>
        <taxon>Streptophyta</taxon>
        <taxon>Embryophyta</taxon>
        <taxon>Tracheophyta</taxon>
        <taxon>Spermatophyta</taxon>
        <taxon>Magnoliopsida</taxon>
        <taxon>Liliopsida</taxon>
        <taxon>Poales</taxon>
        <taxon>Poaceae</taxon>
        <taxon>PACMAD clade</taxon>
        <taxon>Panicoideae</taxon>
        <taxon>Andropogonodae</taxon>
        <taxon>Andropogoneae</taxon>
        <taxon>Tripsacinae</taxon>
        <taxon>Zea</taxon>
    </lineage>
</organism>
<feature type="region of interest" description="Disordered" evidence="1">
    <location>
        <begin position="66"/>
        <end position="87"/>
    </location>
</feature>
<evidence type="ECO:0000313" key="2">
    <source>
        <dbReference type="EnsemblPlants" id="Zm00001eb071180_P001"/>
    </source>
</evidence>
<sequence length="146" mass="16293">MQLTTPVPPPKCIHVRDDRFECERRPRVWPGVASEKIQLIRPKTNPSYCPRLLASLTWRGGGGACVSTSSASKTNHQHVTGSSDKSDPPFTNCPSIFFSSSLVACFTDRFNHLCDTLAPRHSRGFGQRNEFLPPPPPHGVYSREYL</sequence>
<reference evidence="2" key="2">
    <citation type="submission" date="2019-07" db="EMBL/GenBank/DDBJ databases">
        <authorList>
            <person name="Seetharam A."/>
            <person name="Woodhouse M."/>
            <person name="Cannon E."/>
        </authorList>
    </citation>
    <scope>NUCLEOTIDE SEQUENCE [LARGE SCALE GENOMIC DNA]</scope>
    <source>
        <strain evidence="2">cv. B73</strain>
    </source>
</reference>
<dbReference type="Proteomes" id="UP000007305">
    <property type="component" value="Chromosome 2"/>
</dbReference>
<name>A0A804MAM6_MAIZE</name>
<dbReference type="EnsemblPlants" id="Zm00001eb071180_T001">
    <property type="protein sequence ID" value="Zm00001eb071180_P001"/>
    <property type="gene ID" value="Zm00001eb071180"/>
</dbReference>
<reference evidence="2" key="3">
    <citation type="submission" date="2021-05" db="UniProtKB">
        <authorList>
            <consortium name="EnsemblPlants"/>
        </authorList>
    </citation>
    <scope>IDENTIFICATION</scope>
    <source>
        <strain evidence="2">cv. B73</strain>
    </source>
</reference>
<dbReference type="AlphaFoldDB" id="A0A804MAM6"/>
<protein>
    <submittedName>
        <fullName evidence="2">Uncharacterized protein</fullName>
    </submittedName>
</protein>
<accession>A0A804MAM6</accession>
<evidence type="ECO:0000256" key="1">
    <source>
        <dbReference type="SAM" id="MobiDB-lite"/>
    </source>
</evidence>
<keyword evidence="3" id="KW-1185">Reference proteome</keyword>
<reference evidence="3" key="1">
    <citation type="submission" date="2015-12" db="EMBL/GenBank/DDBJ databases">
        <title>Update maize B73 reference genome by single molecule sequencing technologies.</title>
        <authorList>
            <consortium name="Maize Genome Sequencing Project"/>
            <person name="Ware D."/>
        </authorList>
    </citation>
    <scope>NUCLEOTIDE SEQUENCE [LARGE SCALE GENOMIC DNA]</scope>
    <source>
        <strain evidence="3">cv. B73</strain>
    </source>
</reference>
<feature type="region of interest" description="Disordered" evidence="1">
    <location>
        <begin position="125"/>
        <end position="146"/>
    </location>
</feature>
<dbReference type="InParanoid" id="A0A804MAM6"/>
<proteinExistence type="predicted"/>
<dbReference type="Gramene" id="Zm00001eb071180_T001">
    <property type="protein sequence ID" value="Zm00001eb071180_P001"/>
    <property type="gene ID" value="Zm00001eb071180"/>
</dbReference>
<evidence type="ECO:0000313" key="3">
    <source>
        <dbReference type="Proteomes" id="UP000007305"/>
    </source>
</evidence>
<feature type="compositionally biased region" description="Polar residues" evidence="1">
    <location>
        <begin position="66"/>
        <end position="83"/>
    </location>
</feature>